<protein>
    <recommendedName>
        <fullName evidence="2">PKD domain-containing protein</fullName>
    </recommendedName>
</protein>
<evidence type="ECO:0000256" key="1">
    <source>
        <dbReference type="SAM" id="SignalP"/>
    </source>
</evidence>
<dbReference type="PROSITE" id="PS50093">
    <property type="entry name" value="PKD"/>
    <property type="match status" value="1"/>
</dbReference>
<dbReference type="RefSeq" id="WP_104809968.1">
    <property type="nucleotide sequence ID" value="NZ_MQUA01000013.1"/>
</dbReference>
<dbReference type="Gene3D" id="2.40.128.630">
    <property type="match status" value="1"/>
</dbReference>
<feature type="signal peptide" evidence="1">
    <location>
        <begin position="1"/>
        <end position="22"/>
    </location>
</feature>
<evidence type="ECO:0000313" key="4">
    <source>
        <dbReference type="Proteomes" id="UP000239522"/>
    </source>
</evidence>
<evidence type="ECO:0000259" key="2">
    <source>
        <dbReference type="PROSITE" id="PS50093"/>
    </source>
</evidence>
<dbReference type="InterPro" id="IPR018391">
    <property type="entry name" value="PQQ_b-propeller_rpt"/>
</dbReference>
<reference evidence="3 4" key="1">
    <citation type="submission" date="2016-11" db="EMBL/GenBank/DDBJ databases">
        <title>Trade-off between light-utilization and light-protection in marine flavobacteria.</title>
        <authorList>
            <person name="Kumagai Y."/>
        </authorList>
    </citation>
    <scope>NUCLEOTIDE SEQUENCE [LARGE SCALE GENOMIC DNA]</scope>
    <source>
        <strain evidence="3 4">ATCC 700397</strain>
    </source>
</reference>
<dbReference type="EMBL" id="MQUA01000013">
    <property type="protein sequence ID" value="PQB07758.1"/>
    <property type="molecule type" value="Genomic_DNA"/>
</dbReference>
<dbReference type="InterPro" id="IPR036116">
    <property type="entry name" value="FN3_sf"/>
</dbReference>
<dbReference type="InterPro" id="IPR011047">
    <property type="entry name" value="Quinoprotein_ADH-like_sf"/>
</dbReference>
<dbReference type="SMART" id="SM00089">
    <property type="entry name" value="PKD"/>
    <property type="match status" value="1"/>
</dbReference>
<dbReference type="InterPro" id="IPR000601">
    <property type="entry name" value="PKD_dom"/>
</dbReference>
<comment type="caution">
    <text evidence="3">The sequence shown here is derived from an EMBL/GenBank/DDBJ whole genome shotgun (WGS) entry which is preliminary data.</text>
</comment>
<dbReference type="Pfam" id="PF18911">
    <property type="entry name" value="PKD_4"/>
    <property type="match status" value="1"/>
</dbReference>
<feature type="domain" description="PKD" evidence="2">
    <location>
        <begin position="203"/>
        <end position="284"/>
    </location>
</feature>
<dbReference type="InterPro" id="IPR035986">
    <property type="entry name" value="PKD_dom_sf"/>
</dbReference>
<dbReference type="Pfam" id="PF00041">
    <property type="entry name" value="fn3"/>
    <property type="match status" value="2"/>
</dbReference>
<dbReference type="InterPro" id="IPR015943">
    <property type="entry name" value="WD40/YVTN_repeat-like_dom_sf"/>
</dbReference>
<keyword evidence="4" id="KW-1185">Reference proteome</keyword>
<dbReference type="OrthoDB" id="1491323at2"/>
<dbReference type="PROSITE" id="PS51257">
    <property type="entry name" value="PROKAR_LIPOPROTEIN"/>
    <property type="match status" value="1"/>
</dbReference>
<dbReference type="InterPro" id="IPR013783">
    <property type="entry name" value="Ig-like_fold"/>
</dbReference>
<dbReference type="InterPro" id="IPR022409">
    <property type="entry name" value="PKD/Chitinase_dom"/>
</dbReference>
<dbReference type="PANTHER" id="PTHR34512:SF30">
    <property type="entry name" value="OUTER MEMBRANE PROTEIN ASSEMBLY FACTOR BAMB"/>
    <property type="match status" value="1"/>
</dbReference>
<gene>
    <name evidence="3" type="ORF">BST83_11800</name>
</gene>
<name>A0A2S7KZ47_9FLAO</name>
<dbReference type="Proteomes" id="UP000239522">
    <property type="component" value="Unassembled WGS sequence"/>
</dbReference>
<dbReference type="CDD" id="cd00146">
    <property type="entry name" value="PKD"/>
    <property type="match status" value="1"/>
</dbReference>
<dbReference type="InterPro" id="IPR002372">
    <property type="entry name" value="PQQ_rpt_dom"/>
</dbReference>
<organism evidence="3 4">
    <name type="scientific">Polaribacter filamentus</name>
    <dbReference type="NCBI Taxonomy" id="53483"/>
    <lineage>
        <taxon>Bacteria</taxon>
        <taxon>Pseudomonadati</taxon>
        <taxon>Bacteroidota</taxon>
        <taxon>Flavobacteriia</taxon>
        <taxon>Flavobacteriales</taxon>
        <taxon>Flavobacteriaceae</taxon>
    </lineage>
</organism>
<accession>A0A2S7KZ47</accession>
<dbReference type="SUPFAM" id="SSF50998">
    <property type="entry name" value="Quinoprotein alcohol dehydrogenase-like"/>
    <property type="match status" value="2"/>
</dbReference>
<dbReference type="SMART" id="SM00060">
    <property type="entry name" value="FN3"/>
    <property type="match status" value="2"/>
</dbReference>
<dbReference type="SUPFAM" id="SSF49299">
    <property type="entry name" value="PKD domain"/>
    <property type="match status" value="1"/>
</dbReference>
<feature type="chain" id="PRO_5015404350" description="PKD domain-containing protein" evidence="1">
    <location>
        <begin position="23"/>
        <end position="638"/>
    </location>
</feature>
<sequence>MKKIHKLYYLLFLCSVVLTSCQEENIPTGNFNLDAIKVFKGDISHEKVALSWESPADNTPQNYILNYSPNGSEITVDATVLNYEIIGLENDVNYEFSIQANYDGIGFSGKNKIKLKPADELNFSVLPGNKFAIAVWDTPNRSDIDSYTIFWTPNNQNIELQNNMNSYQISGLENDVEYDFSFVINYTDETKSNPVKSIVTPGEISAFLLNVQSPQALELVQFTYNPAYLPNSTASTWSWNFGDGTISTDQNPQHTFNKPGIYDVSIEITDSQGLKFNDTKQVFVWGQKWAYDIGKQIKPQSPAIADDGTIYIGSEDNDNFHAINPDGTLKWTYTGLGDNVYSSAGIASDGTIYVGSKDDHLHAINPDGTQKWKFDMGRDAIYATPSIASDGTIYIGSDSENLFAINPDGTQKWVFNTYGFNIRSTPAIASDGTIYVTSDDDNLYALNPENGSSIWSLNIGGNAQSGIAIDTDGTIVVGVDLGGSSGAIFAVNSDGTEKWSTSINGRISVCAPAIANGNIYIGTKEGNNLLAIDVSNGSQVWSFDTPGAILNSSPAVDINGVIYFGSWDNHVYAVNPDGTLKFKFLTGGDVWSSPAIGSDGTIYVGGYDNKLYALEMFSGGLANSVWPMFGKNPKHTSR</sequence>
<dbReference type="CDD" id="cd00063">
    <property type="entry name" value="FN3"/>
    <property type="match status" value="2"/>
</dbReference>
<proteinExistence type="predicted"/>
<dbReference type="SUPFAM" id="SSF49265">
    <property type="entry name" value="Fibronectin type III"/>
    <property type="match status" value="2"/>
</dbReference>
<dbReference type="SMART" id="SM00564">
    <property type="entry name" value="PQQ"/>
    <property type="match status" value="8"/>
</dbReference>
<dbReference type="Gene3D" id="2.130.10.10">
    <property type="entry name" value="YVTN repeat-like/Quinoprotein amine dehydrogenase"/>
    <property type="match status" value="1"/>
</dbReference>
<keyword evidence="1" id="KW-0732">Signal</keyword>
<dbReference type="InterPro" id="IPR003961">
    <property type="entry name" value="FN3_dom"/>
</dbReference>
<dbReference type="PANTHER" id="PTHR34512">
    <property type="entry name" value="CELL SURFACE PROTEIN"/>
    <property type="match status" value="1"/>
</dbReference>
<dbReference type="Gene3D" id="2.40.10.480">
    <property type="match status" value="1"/>
</dbReference>
<dbReference type="Gene3D" id="2.60.40.10">
    <property type="entry name" value="Immunoglobulins"/>
    <property type="match status" value="3"/>
</dbReference>
<dbReference type="AlphaFoldDB" id="A0A2S7KZ47"/>
<evidence type="ECO:0000313" key="3">
    <source>
        <dbReference type="EMBL" id="PQB07758.1"/>
    </source>
</evidence>
<dbReference type="Pfam" id="PF13360">
    <property type="entry name" value="PQQ_2"/>
    <property type="match status" value="2"/>
</dbReference>